<accession>A0A091AYB1</accession>
<evidence type="ECO:0008006" key="4">
    <source>
        <dbReference type="Google" id="ProtNLM"/>
    </source>
</evidence>
<dbReference type="RefSeq" id="WP_026816127.1">
    <property type="nucleotide sequence ID" value="NZ_AUFF01000001.1"/>
</dbReference>
<dbReference type="STRING" id="1121013.GCA_000426365_00650"/>
<feature type="coiled-coil region" evidence="1">
    <location>
        <begin position="638"/>
        <end position="672"/>
    </location>
</feature>
<evidence type="ECO:0000256" key="1">
    <source>
        <dbReference type="SAM" id="Coils"/>
    </source>
</evidence>
<dbReference type="Proteomes" id="UP000029391">
    <property type="component" value="Unassembled WGS sequence"/>
</dbReference>
<dbReference type="PANTHER" id="PTHR32182">
    <property type="entry name" value="DNA REPLICATION AND REPAIR PROTEIN RECF"/>
    <property type="match status" value="1"/>
</dbReference>
<dbReference type="GO" id="GO:0006302">
    <property type="term" value="P:double-strand break repair"/>
    <property type="evidence" value="ECO:0007669"/>
    <property type="project" value="TreeGrafter"/>
</dbReference>
<name>A0A091AYB1_9GAMM</name>
<dbReference type="InterPro" id="IPR027417">
    <property type="entry name" value="P-loop_NTPase"/>
</dbReference>
<reference evidence="2 3" key="1">
    <citation type="submission" date="2013-09" db="EMBL/GenBank/DDBJ databases">
        <title>Genome sequencing of Arenimonas composti.</title>
        <authorList>
            <person name="Chen F."/>
            <person name="Wang G."/>
        </authorList>
    </citation>
    <scope>NUCLEOTIDE SEQUENCE [LARGE SCALE GENOMIC DNA]</scope>
    <source>
        <strain evidence="2 3">TR7-09</strain>
    </source>
</reference>
<dbReference type="eggNOG" id="COG4913">
    <property type="taxonomic scope" value="Bacteria"/>
</dbReference>
<proteinExistence type="predicted"/>
<evidence type="ECO:0000313" key="2">
    <source>
        <dbReference type="EMBL" id="KFN45308.1"/>
    </source>
</evidence>
<comment type="caution">
    <text evidence="2">The sequence shown here is derived from an EMBL/GenBank/DDBJ whole genome shotgun (WGS) entry which is preliminary data.</text>
</comment>
<feature type="coiled-coil region" evidence="1">
    <location>
        <begin position="245"/>
        <end position="318"/>
    </location>
</feature>
<dbReference type="Pfam" id="PF13555">
    <property type="entry name" value="AAA_29"/>
    <property type="match status" value="1"/>
</dbReference>
<feature type="coiled-coil region" evidence="1">
    <location>
        <begin position="442"/>
        <end position="469"/>
    </location>
</feature>
<organism evidence="2 3">
    <name type="scientific">Arenimonas composti TR7-09 = DSM 18010</name>
    <dbReference type="NCBI Taxonomy" id="1121013"/>
    <lineage>
        <taxon>Bacteria</taxon>
        <taxon>Pseudomonadati</taxon>
        <taxon>Pseudomonadota</taxon>
        <taxon>Gammaproteobacteria</taxon>
        <taxon>Lysobacterales</taxon>
        <taxon>Lysobacteraceae</taxon>
        <taxon>Arenimonas</taxon>
    </lineage>
</organism>
<dbReference type="Pfam" id="PF13558">
    <property type="entry name" value="SbcC_Walker_B"/>
    <property type="match status" value="1"/>
</dbReference>
<dbReference type="PANTHER" id="PTHR32182:SF0">
    <property type="entry name" value="DNA REPLICATION AND REPAIR PROTEIN RECF"/>
    <property type="match status" value="1"/>
</dbReference>
<keyword evidence="1" id="KW-0175">Coiled coil</keyword>
<gene>
    <name evidence="2" type="ORF">P873_02475</name>
</gene>
<dbReference type="GO" id="GO:0000731">
    <property type="term" value="P:DNA synthesis involved in DNA repair"/>
    <property type="evidence" value="ECO:0007669"/>
    <property type="project" value="TreeGrafter"/>
</dbReference>
<dbReference type="AlphaFoldDB" id="A0A091AYB1"/>
<keyword evidence="3" id="KW-1185">Reference proteome</keyword>
<dbReference type="SUPFAM" id="SSF52540">
    <property type="entry name" value="P-loop containing nucleoside triphosphate hydrolases"/>
    <property type="match status" value="1"/>
</dbReference>
<dbReference type="OrthoDB" id="174137at2"/>
<dbReference type="Gene3D" id="3.40.50.300">
    <property type="entry name" value="P-loop containing nucleotide triphosphate hydrolases"/>
    <property type="match status" value="1"/>
</dbReference>
<sequence>MQLLERVHLVQFFLFEAQTLELSPTSAVIAPNGAGKSALLDALQIVLLGADRTRIRFNAQAGGSVRARSIRDYCLGVWRSGDEGRKRRTATTYISLVFRDQETGEALTAGIALGASVDEPEHRVYGMYLVPGVALTLDDHLERAGGRELPLAWAGFRELLTQRCREAGSGSGPELHAGSERFLKDLLLRLRAAPAGQPDVAAYRKAFQNALNLQRVEDVDLFVRTLVAEDRPTDIARFRGLLQTFRSLKERIEQVVARIAAAEDVDGQYGKIAQQAARAASCRALAAEYQRDLLSEQVEQAENESAAASRRLGETRRALVEASSERTMLAEAHAQALARLQGSAGYGEQAQIDELAGRDRGELARLRRELTRGIGLVREQLAAVAKLGLPSIDAAAVAQAMAPWQHWHETLAALPAEAPLPWPAAALFDEAQRELAAVQPLLAAVEAQARALHTQVEDAKRRRAAAQQNQKRIAAGKAELHPDVMRLASYLADEGIAATPVCDLVRVRDAAWQGAIEAYLRSNVEALLIAPADEERAVRLYRSLGGARSVYGVKLALASAARRGPDEARPGTAAALLEGENADALGFLRRSLGELRCVDTEAELIASRQGLTRDGLLARGGGIERLRLPAASELKIGASDNRARLRVLHEEAAAAENELRRLEPALRELENCRRGLALLAEPGKLAQDLHDRIVDHRQVQRRWQDAIDSRAAAQDPDLLRASEQVRELAGQLATCDSRRDALIGKVAMDERAEADAQRLLAGLREQEERVTRDAVDAFRDPDVDPNLVERVREELDAKWPTLKERAERCEERAKDSDRQLDNLKPQAWGALAQYARDHVLELDLAPGDWRAARRLLAKELAQLRESELANYQREADEAYATATETFRSSVASALFDNFSRLKHQIATLNRTLRASPAFSNNERYQFHFEVASEYAELYRFIRRVAEIDGEDGLFGSAGEVPAAFRELIEDDAAKHGAVSALDDYRRFFHFEVQIRQDDRVIGSLSERMRSGSGGEHRAPLYVIAGAALAAAYGKTAANGGGLGLILLDEFGDKIDAQNARATVDYLRSLGLQLLLAAPDTAQGTLSGVLDSYIELFRDGDLLQVEHIEVGAAARALLLSDQFDLHPELLEAEVARITAGEAQV</sequence>
<dbReference type="EMBL" id="AWXU01000095">
    <property type="protein sequence ID" value="KFN45308.1"/>
    <property type="molecule type" value="Genomic_DNA"/>
</dbReference>
<protein>
    <recommendedName>
        <fullName evidence="4">Rad50/SbcC-type AAA domain-containing protein</fullName>
    </recommendedName>
</protein>
<evidence type="ECO:0000313" key="3">
    <source>
        <dbReference type="Proteomes" id="UP000029391"/>
    </source>
</evidence>